<dbReference type="InterPro" id="IPR027417">
    <property type="entry name" value="P-loop_NTPase"/>
</dbReference>
<comment type="catalytic activity">
    <reaction evidence="11 13">
        <text>Couples ATP hydrolysis with the unwinding of duplex DNA by translocating in the 3'-5' direction.</text>
        <dbReference type="EC" id="5.6.2.4"/>
    </reaction>
</comment>
<accession>A0A7R9BF27</accession>
<protein>
    <recommendedName>
        <fullName evidence="13">ATP-dependent DNA helicase</fullName>
        <ecNumber evidence="13">5.6.2.4</ecNumber>
    </recommendedName>
</protein>
<evidence type="ECO:0000256" key="3">
    <source>
        <dbReference type="ARBA" id="ARBA00022723"/>
    </source>
</evidence>
<dbReference type="InterPro" id="IPR014001">
    <property type="entry name" value="Helicase_ATP-bd"/>
</dbReference>
<dbReference type="InterPro" id="IPR032284">
    <property type="entry name" value="RecQ_Zn-bd"/>
</dbReference>
<dbReference type="GO" id="GO:0005524">
    <property type="term" value="F:ATP binding"/>
    <property type="evidence" value="ECO:0007669"/>
    <property type="project" value="UniProtKB-KW"/>
</dbReference>
<evidence type="ECO:0000256" key="13">
    <source>
        <dbReference type="RuleBase" id="RU364117"/>
    </source>
</evidence>
<keyword evidence="18" id="KW-1185">Reference proteome</keyword>
<dbReference type="SMART" id="SM00487">
    <property type="entry name" value="DEXDc"/>
    <property type="match status" value="1"/>
</dbReference>
<dbReference type="GO" id="GO:0016787">
    <property type="term" value="F:hydrolase activity"/>
    <property type="evidence" value="ECO:0007669"/>
    <property type="project" value="UniProtKB-KW"/>
</dbReference>
<dbReference type="Pfam" id="PF00270">
    <property type="entry name" value="DEAD"/>
    <property type="match status" value="1"/>
</dbReference>
<dbReference type="InterPro" id="IPR004589">
    <property type="entry name" value="DNA_helicase_ATP-dep_RecQ"/>
</dbReference>
<comment type="subcellular location">
    <subcellularLocation>
        <location evidence="1 13">Nucleus</location>
    </subcellularLocation>
</comment>
<organism evidence="17">
    <name type="scientific">Notodromas monacha</name>
    <dbReference type="NCBI Taxonomy" id="399045"/>
    <lineage>
        <taxon>Eukaryota</taxon>
        <taxon>Metazoa</taxon>
        <taxon>Ecdysozoa</taxon>
        <taxon>Arthropoda</taxon>
        <taxon>Crustacea</taxon>
        <taxon>Oligostraca</taxon>
        <taxon>Ostracoda</taxon>
        <taxon>Podocopa</taxon>
        <taxon>Podocopida</taxon>
        <taxon>Cypridocopina</taxon>
        <taxon>Cypridoidea</taxon>
        <taxon>Cyprididae</taxon>
        <taxon>Notodromas</taxon>
    </lineage>
</organism>
<dbReference type="InterPro" id="IPR001650">
    <property type="entry name" value="Helicase_C-like"/>
</dbReference>
<evidence type="ECO:0000256" key="10">
    <source>
        <dbReference type="ARBA" id="ARBA00023242"/>
    </source>
</evidence>
<evidence type="ECO:0000256" key="2">
    <source>
        <dbReference type="ARBA" id="ARBA00005446"/>
    </source>
</evidence>
<dbReference type="Pfam" id="PF00271">
    <property type="entry name" value="Helicase_C"/>
    <property type="match status" value="1"/>
</dbReference>
<dbReference type="Pfam" id="PF16124">
    <property type="entry name" value="RecQ_Zn_bind"/>
    <property type="match status" value="1"/>
</dbReference>
<dbReference type="SMART" id="SM00490">
    <property type="entry name" value="HELICc"/>
    <property type="match status" value="1"/>
</dbReference>
<feature type="domain" description="Helicase C-terminal" evidence="16">
    <location>
        <begin position="223"/>
        <end position="386"/>
    </location>
</feature>
<dbReference type="GO" id="GO:0046872">
    <property type="term" value="F:metal ion binding"/>
    <property type="evidence" value="ECO:0007669"/>
    <property type="project" value="UniProtKB-KW"/>
</dbReference>
<evidence type="ECO:0000313" key="18">
    <source>
        <dbReference type="Proteomes" id="UP000678499"/>
    </source>
</evidence>
<dbReference type="PROSITE" id="PS51194">
    <property type="entry name" value="HELICASE_CTER"/>
    <property type="match status" value="1"/>
</dbReference>
<dbReference type="Proteomes" id="UP000678499">
    <property type="component" value="Unassembled WGS sequence"/>
</dbReference>
<dbReference type="GO" id="GO:0043138">
    <property type="term" value="F:3'-5' DNA helicase activity"/>
    <property type="evidence" value="ECO:0007669"/>
    <property type="project" value="UniProtKB-EC"/>
</dbReference>
<feature type="compositionally biased region" description="Basic and acidic residues" evidence="14">
    <location>
        <begin position="758"/>
        <end position="768"/>
    </location>
</feature>
<evidence type="ECO:0000256" key="7">
    <source>
        <dbReference type="ARBA" id="ARBA00022840"/>
    </source>
</evidence>
<name>A0A7R9BF27_9CRUS</name>
<sequence length="868" mass="97525">MEDVLRNTFGHKGFRSKLQEDAIREIIKGDKDVYVSMPTGSGKSLCYQLPAVLAKGRITLVVSPLIALIKDQIDSLKKVKVCAESVNSSMSEAERARVWEDLRKPLPETVMLFVTPELVAQPHFQEKLKALVAKKKIAHFAVDEAHCVSQWGHDFRHDYLKLAKVRPLMPGVPWIALTATAPKLVQQDIFNQLEFKKPAIFKASCFRKNLFYDVKFKENLTNPLRHLLQFLTDALAGNKNLPKGEKGSAIVYCRKKVDVEEMATSLTKLGLPARAYHSGIPRLTRAKNQEDWMTGEFSVICATVSFGMGVDKAAVRAVAHWSSPQSIAGYYQESGRAGRDGLPAKCRVYHSHSDRNSLQFLLNQALTKAKNEKQTQTANEALKELKVMMSYCEGTSCRHAGFAKHFGDSLKDCKKLCDACVDPKKLKEKVSAFADASASTRTWISSKEDDSDLYGGGRSGAKREGEYYAEDSEEEVKSKLALMRTIEKQFALRRKNAAPPPSEIDEDFSVIRSHQFTGKIKNLTNQSRKCHWERILGSLTEQAKAYIESHPESNPTLDNKMLWELASELEYSVFTSNRNLMMYNMNATTLKNSLAKDVKNGKTHANILENFRKQRIDEGDICETNTVELMPEMSEPVNEAVKSSFTKASSLLPKPVKEPIKNSFRSASSLLPESSFLQSQTPAKSPAGNADVEREEMLCDEPASALTILSEVEVESNPKTETRSGSRDENENDLQNSTHRVSPSPPKDDAKPRRKKPVHDEKRRRSSESKATFLDGHRDRMQMKREIAVMVTKELMPFMSSGKIGSRDIFKRLNQAVCHEFRNINKIPTRKHLQKVFVGVFGKNRVISDESCFLEVKKALSGFVASCE</sequence>
<keyword evidence="5 13" id="KW-0378">Hydrolase</keyword>
<keyword evidence="6 13" id="KW-0347">Helicase</keyword>
<evidence type="ECO:0000256" key="14">
    <source>
        <dbReference type="SAM" id="MobiDB-lite"/>
    </source>
</evidence>
<gene>
    <name evidence="17" type="ORF">NMOB1V02_LOCUS1909</name>
</gene>
<evidence type="ECO:0000259" key="15">
    <source>
        <dbReference type="PROSITE" id="PS51192"/>
    </source>
</evidence>
<reference evidence="17" key="1">
    <citation type="submission" date="2020-11" db="EMBL/GenBank/DDBJ databases">
        <authorList>
            <person name="Tran Van P."/>
        </authorList>
    </citation>
    <scope>NUCLEOTIDE SEQUENCE</scope>
</reference>
<feature type="region of interest" description="Disordered" evidence="14">
    <location>
        <begin position="673"/>
        <end position="692"/>
    </location>
</feature>
<dbReference type="EMBL" id="CAJPEX010000199">
    <property type="protein sequence ID" value="CAG0914203.1"/>
    <property type="molecule type" value="Genomic_DNA"/>
</dbReference>
<dbReference type="GO" id="GO:0005694">
    <property type="term" value="C:chromosome"/>
    <property type="evidence" value="ECO:0007669"/>
    <property type="project" value="TreeGrafter"/>
</dbReference>
<evidence type="ECO:0000256" key="12">
    <source>
        <dbReference type="ARBA" id="ARBA00049360"/>
    </source>
</evidence>
<dbReference type="NCBIfam" id="TIGR00614">
    <property type="entry name" value="recQ_fam"/>
    <property type="match status" value="1"/>
</dbReference>
<keyword evidence="9" id="KW-0413">Isomerase</keyword>
<feature type="region of interest" description="Disordered" evidence="14">
    <location>
        <begin position="707"/>
        <end position="778"/>
    </location>
</feature>
<evidence type="ECO:0000313" key="17">
    <source>
        <dbReference type="EMBL" id="CAD7274051.1"/>
    </source>
</evidence>
<keyword evidence="4 13" id="KW-0547">Nucleotide-binding</keyword>
<dbReference type="GO" id="GO:0000724">
    <property type="term" value="P:double-strand break repair via homologous recombination"/>
    <property type="evidence" value="ECO:0007669"/>
    <property type="project" value="TreeGrafter"/>
</dbReference>
<keyword evidence="10 13" id="KW-0539">Nucleus</keyword>
<proteinExistence type="inferred from homology"/>
<evidence type="ECO:0000256" key="8">
    <source>
        <dbReference type="ARBA" id="ARBA00023125"/>
    </source>
</evidence>
<keyword evidence="8" id="KW-0238">DNA-binding</keyword>
<dbReference type="GO" id="GO:0005737">
    <property type="term" value="C:cytoplasm"/>
    <property type="evidence" value="ECO:0007669"/>
    <property type="project" value="TreeGrafter"/>
</dbReference>
<dbReference type="EC" id="5.6.2.4" evidence="13"/>
<dbReference type="PROSITE" id="PS51192">
    <property type="entry name" value="HELICASE_ATP_BIND_1"/>
    <property type="match status" value="1"/>
</dbReference>
<feature type="compositionally biased region" description="Basic and acidic residues" evidence="14">
    <location>
        <begin position="716"/>
        <end position="729"/>
    </location>
</feature>
<dbReference type="SUPFAM" id="SSF52540">
    <property type="entry name" value="P-loop containing nucleoside triphosphate hydrolases"/>
    <property type="match status" value="1"/>
</dbReference>
<evidence type="ECO:0000256" key="5">
    <source>
        <dbReference type="ARBA" id="ARBA00022801"/>
    </source>
</evidence>
<evidence type="ECO:0000256" key="9">
    <source>
        <dbReference type="ARBA" id="ARBA00023235"/>
    </source>
</evidence>
<dbReference type="FunFam" id="3.40.50.300:FF:000444">
    <property type="entry name" value="ATP-dependent DNA helicase"/>
    <property type="match status" value="1"/>
</dbReference>
<dbReference type="PANTHER" id="PTHR13710">
    <property type="entry name" value="DNA HELICASE RECQ FAMILY MEMBER"/>
    <property type="match status" value="1"/>
</dbReference>
<dbReference type="GO" id="GO:0005634">
    <property type="term" value="C:nucleus"/>
    <property type="evidence" value="ECO:0007669"/>
    <property type="project" value="UniProtKB-SubCell"/>
</dbReference>
<dbReference type="GO" id="GO:0009378">
    <property type="term" value="F:four-way junction helicase activity"/>
    <property type="evidence" value="ECO:0007669"/>
    <property type="project" value="TreeGrafter"/>
</dbReference>
<dbReference type="EMBL" id="OA882236">
    <property type="protein sequence ID" value="CAD7274051.1"/>
    <property type="molecule type" value="Genomic_DNA"/>
</dbReference>
<dbReference type="PANTHER" id="PTHR13710:SF152">
    <property type="entry name" value="ATP-DEPENDENT DNA HELICASE Q5"/>
    <property type="match status" value="1"/>
</dbReference>
<evidence type="ECO:0000256" key="4">
    <source>
        <dbReference type="ARBA" id="ARBA00022741"/>
    </source>
</evidence>
<dbReference type="Gene3D" id="3.40.50.300">
    <property type="entry name" value="P-loop containing nucleotide triphosphate hydrolases"/>
    <property type="match status" value="2"/>
</dbReference>
<feature type="compositionally biased region" description="Polar residues" evidence="14">
    <location>
        <begin position="673"/>
        <end position="683"/>
    </location>
</feature>
<feature type="domain" description="Helicase ATP-binding" evidence="15">
    <location>
        <begin position="24"/>
        <end position="199"/>
    </location>
</feature>
<keyword evidence="3" id="KW-0479">Metal-binding</keyword>
<evidence type="ECO:0000256" key="1">
    <source>
        <dbReference type="ARBA" id="ARBA00004123"/>
    </source>
</evidence>
<evidence type="ECO:0000259" key="16">
    <source>
        <dbReference type="PROSITE" id="PS51194"/>
    </source>
</evidence>
<dbReference type="InterPro" id="IPR011545">
    <property type="entry name" value="DEAD/DEAH_box_helicase_dom"/>
</dbReference>
<comment type="similarity">
    <text evidence="2 13">Belongs to the helicase family. RecQ subfamily.</text>
</comment>
<keyword evidence="7 13" id="KW-0067">ATP-binding</keyword>
<dbReference type="OrthoDB" id="10261556at2759"/>
<evidence type="ECO:0000256" key="6">
    <source>
        <dbReference type="ARBA" id="ARBA00022806"/>
    </source>
</evidence>
<dbReference type="GO" id="GO:0003677">
    <property type="term" value="F:DNA binding"/>
    <property type="evidence" value="ECO:0007669"/>
    <property type="project" value="UniProtKB-KW"/>
</dbReference>
<dbReference type="AlphaFoldDB" id="A0A7R9BF27"/>
<comment type="catalytic activity">
    <reaction evidence="12 13">
        <text>ATP + H2O = ADP + phosphate + H(+)</text>
        <dbReference type="Rhea" id="RHEA:13065"/>
        <dbReference type="ChEBI" id="CHEBI:15377"/>
        <dbReference type="ChEBI" id="CHEBI:15378"/>
        <dbReference type="ChEBI" id="CHEBI:30616"/>
        <dbReference type="ChEBI" id="CHEBI:43474"/>
        <dbReference type="ChEBI" id="CHEBI:456216"/>
    </reaction>
</comment>
<evidence type="ECO:0000256" key="11">
    <source>
        <dbReference type="ARBA" id="ARBA00034617"/>
    </source>
</evidence>